<reference evidence="16 17" key="1">
    <citation type="journal article" date="2016" name="Nat. Commun.">
        <title>Thousands of microbial genomes shed light on interconnected biogeochemical processes in an aquifer system.</title>
        <authorList>
            <person name="Anantharaman K."/>
            <person name="Brown C.T."/>
            <person name="Hug L.A."/>
            <person name="Sharon I."/>
            <person name="Castelle C.J."/>
            <person name="Probst A.J."/>
            <person name="Thomas B.C."/>
            <person name="Singh A."/>
            <person name="Wilkins M.J."/>
            <person name="Karaoz U."/>
            <person name="Brodie E.L."/>
            <person name="Williams K.H."/>
            <person name="Hubbard S.S."/>
            <person name="Banfield J.F."/>
        </authorList>
    </citation>
    <scope>NUCLEOTIDE SEQUENCE [LARGE SCALE GENOMIC DNA]</scope>
</reference>
<dbReference type="GO" id="GO:0006281">
    <property type="term" value="P:DNA repair"/>
    <property type="evidence" value="ECO:0007669"/>
    <property type="project" value="UniProtKB-KW"/>
</dbReference>
<evidence type="ECO:0000256" key="7">
    <source>
        <dbReference type="ARBA" id="ARBA00022763"/>
    </source>
</evidence>
<feature type="binding site" evidence="14">
    <location>
        <position position="440"/>
    </location>
    <ligand>
        <name>Zn(2+)</name>
        <dbReference type="ChEBI" id="CHEBI:29105"/>
    </ligand>
</feature>
<dbReference type="GO" id="GO:0046872">
    <property type="term" value="F:metal ion binding"/>
    <property type="evidence" value="ECO:0007669"/>
    <property type="project" value="UniProtKB-KW"/>
</dbReference>
<dbReference type="EC" id="6.5.1.2" evidence="2 14"/>
<evidence type="ECO:0000256" key="14">
    <source>
        <dbReference type="HAMAP-Rule" id="MF_01588"/>
    </source>
</evidence>
<name>A0A1G2TWV7_9BACT</name>
<feature type="binding site" evidence="14">
    <location>
        <position position="176"/>
    </location>
    <ligand>
        <name>NAD(+)</name>
        <dbReference type="ChEBI" id="CHEBI:57540"/>
    </ligand>
</feature>
<dbReference type="SUPFAM" id="SSF52113">
    <property type="entry name" value="BRCT domain"/>
    <property type="match status" value="1"/>
</dbReference>
<feature type="active site" description="N6-AMP-lysine intermediate" evidence="14">
    <location>
        <position position="121"/>
    </location>
</feature>
<feature type="binding site" evidence="14">
    <location>
        <position position="119"/>
    </location>
    <ligand>
        <name>NAD(+)</name>
        <dbReference type="ChEBI" id="CHEBI:57540"/>
    </ligand>
</feature>
<keyword evidence="10 14" id="KW-0520">NAD</keyword>
<evidence type="ECO:0000256" key="13">
    <source>
        <dbReference type="ARBA" id="ARBA00060881"/>
    </source>
</evidence>
<dbReference type="PIRSF" id="PIRSF001604">
    <property type="entry name" value="LigA"/>
    <property type="match status" value="1"/>
</dbReference>
<dbReference type="NCBIfam" id="NF005932">
    <property type="entry name" value="PRK07956.1"/>
    <property type="match status" value="1"/>
</dbReference>
<comment type="catalytic activity">
    <reaction evidence="12 14">
        <text>NAD(+) + (deoxyribonucleotide)n-3'-hydroxyl + 5'-phospho-(deoxyribonucleotide)m = (deoxyribonucleotide)n+m + AMP + beta-nicotinamide D-nucleotide.</text>
        <dbReference type="EC" id="6.5.1.2"/>
    </reaction>
</comment>
<dbReference type="Pfam" id="PF14520">
    <property type="entry name" value="HHH_5"/>
    <property type="match status" value="1"/>
</dbReference>
<keyword evidence="4 14" id="KW-0436">Ligase</keyword>
<dbReference type="Gene3D" id="2.40.50.140">
    <property type="entry name" value="Nucleic acid-binding proteins"/>
    <property type="match status" value="1"/>
</dbReference>
<dbReference type="InterPro" id="IPR001357">
    <property type="entry name" value="BRCT_dom"/>
</dbReference>
<evidence type="ECO:0000313" key="16">
    <source>
        <dbReference type="EMBL" id="OHB01781.1"/>
    </source>
</evidence>
<dbReference type="CDD" id="cd00114">
    <property type="entry name" value="LIGANc"/>
    <property type="match status" value="1"/>
</dbReference>
<dbReference type="Gene3D" id="1.10.287.610">
    <property type="entry name" value="Helix hairpin bin"/>
    <property type="match status" value="1"/>
</dbReference>
<comment type="caution">
    <text evidence="14">Lacks conserved residue(s) required for the propagation of feature annotation.</text>
</comment>
<dbReference type="Pfam" id="PF03120">
    <property type="entry name" value="OB_DNA_ligase"/>
    <property type="match status" value="1"/>
</dbReference>
<dbReference type="GO" id="GO:0003677">
    <property type="term" value="F:DNA binding"/>
    <property type="evidence" value="ECO:0007669"/>
    <property type="project" value="InterPro"/>
</dbReference>
<dbReference type="Gene3D" id="3.40.50.10190">
    <property type="entry name" value="BRCT domain"/>
    <property type="match status" value="1"/>
</dbReference>
<dbReference type="FunFam" id="2.40.50.140:FF:000012">
    <property type="entry name" value="DNA ligase"/>
    <property type="match status" value="1"/>
</dbReference>
<keyword evidence="11 14" id="KW-0234">DNA repair</keyword>
<evidence type="ECO:0000256" key="3">
    <source>
        <dbReference type="ARBA" id="ARBA00013308"/>
    </source>
</evidence>
<dbReference type="InterPro" id="IPR003583">
    <property type="entry name" value="Hlx-hairpin-Hlx_DNA-bd_motif"/>
</dbReference>
<dbReference type="EMBL" id="MHWB01000010">
    <property type="protein sequence ID" value="OHB01781.1"/>
    <property type="molecule type" value="Genomic_DNA"/>
</dbReference>
<comment type="function">
    <text evidence="1 14">DNA ligase that catalyzes the formation of phosphodiester linkages between 5'-phosphoryl and 3'-hydroxyl groups in double-stranded DNA using NAD as a coenzyme and as the energy source for the reaction. It is essential for DNA replication and repair of damaged DNA.</text>
</comment>
<dbReference type="GO" id="GO:0006260">
    <property type="term" value="P:DNA replication"/>
    <property type="evidence" value="ECO:0007669"/>
    <property type="project" value="UniProtKB-KW"/>
</dbReference>
<dbReference type="Pfam" id="PF01653">
    <property type="entry name" value="DNA_ligase_aden"/>
    <property type="match status" value="1"/>
</dbReference>
<protein>
    <recommendedName>
        <fullName evidence="3 14">DNA ligase</fullName>
        <ecNumber evidence="2 14">6.5.1.2</ecNumber>
    </recommendedName>
    <alternativeName>
        <fullName evidence="14">Polydeoxyribonucleotide synthase [NAD(+)]</fullName>
    </alternativeName>
</protein>
<feature type="binding site" evidence="14">
    <location>
        <position position="142"/>
    </location>
    <ligand>
        <name>NAD(+)</name>
        <dbReference type="ChEBI" id="CHEBI:57540"/>
    </ligand>
</feature>
<dbReference type="SMART" id="SM00292">
    <property type="entry name" value="BRCT"/>
    <property type="match status" value="1"/>
</dbReference>
<dbReference type="InterPro" id="IPR013839">
    <property type="entry name" value="DNAligase_adenylation"/>
</dbReference>
<evidence type="ECO:0000256" key="2">
    <source>
        <dbReference type="ARBA" id="ARBA00012722"/>
    </source>
</evidence>
<comment type="caution">
    <text evidence="16">The sequence shown here is derived from an EMBL/GenBank/DDBJ whole genome shotgun (WGS) entry which is preliminary data.</text>
</comment>
<dbReference type="PROSITE" id="PS01056">
    <property type="entry name" value="DNA_LIGASE_N2"/>
    <property type="match status" value="1"/>
</dbReference>
<dbReference type="InterPro" id="IPR041663">
    <property type="entry name" value="DisA/LigA_HHH"/>
</dbReference>
<dbReference type="PANTHER" id="PTHR23389:SF9">
    <property type="entry name" value="DNA LIGASE"/>
    <property type="match status" value="1"/>
</dbReference>
<dbReference type="Gene3D" id="1.10.150.20">
    <property type="entry name" value="5' to 3' exonuclease, C-terminal subdomain"/>
    <property type="match status" value="2"/>
</dbReference>
<dbReference type="InterPro" id="IPR036420">
    <property type="entry name" value="BRCT_dom_sf"/>
</dbReference>
<dbReference type="InterPro" id="IPR033136">
    <property type="entry name" value="DNA_ligase_CS"/>
</dbReference>
<dbReference type="GO" id="GO:0005829">
    <property type="term" value="C:cytosol"/>
    <property type="evidence" value="ECO:0007669"/>
    <property type="project" value="TreeGrafter"/>
</dbReference>
<dbReference type="InterPro" id="IPR012340">
    <property type="entry name" value="NA-bd_OB-fold"/>
</dbReference>
<comment type="cofactor">
    <cofactor evidence="14">
        <name>Mg(2+)</name>
        <dbReference type="ChEBI" id="CHEBI:18420"/>
    </cofactor>
    <cofactor evidence="14">
        <name>Mn(2+)</name>
        <dbReference type="ChEBI" id="CHEBI:29035"/>
    </cofactor>
</comment>
<dbReference type="CDD" id="cd17748">
    <property type="entry name" value="BRCT_DNA_ligase_like"/>
    <property type="match status" value="1"/>
</dbReference>
<dbReference type="SUPFAM" id="SSF47781">
    <property type="entry name" value="RuvA domain 2-like"/>
    <property type="match status" value="1"/>
</dbReference>
<keyword evidence="8 14" id="KW-0862">Zinc</keyword>
<keyword evidence="6 14" id="KW-0479">Metal-binding</keyword>
<accession>A0A1G2TWV7</accession>
<dbReference type="PANTHER" id="PTHR23389">
    <property type="entry name" value="CHROMOSOME TRANSMISSION FIDELITY FACTOR 18"/>
    <property type="match status" value="1"/>
</dbReference>
<dbReference type="SMART" id="SM00532">
    <property type="entry name" value="LIGANc"/>
    <property type="match status" value="1"/>
</dbReference>
<evidence type="ECO:0000256" key="10">
    <source>
        <dbReference type="ARBA" id="ARBA00023027"/>
    </source>
</evidence>
<keyword evidence="5 14" id="KW-0235">DNA replication</keyword>
<evidence type="ECO:0000256" key="1">
    <source>
        <dbReference type="ARBA" id="ARBA00004067"/>
    </source>
</evidence>
<dbReference type="PROSITE" id="PS50172">
    <property type="entry name" value="BRCT"/>
    <property type="match status" value="1"/>
</dbReference>
<dbReference type="AlphaFoldDB" id="A0A1G2TWV7"/>
<evidence type="ECO:0000256" key="4">
    <source>
        <dbReference type="ARBA" id="ARBA00022598"/>
    </source>
</evidence>
<dbReference type="SUPFAM" id="SSF56091">
    <property type="entry name" value="DNA ligase/mRNA capping enzyme, catalytic domain"/>
    <property type="match status" value="1"/>
</dbReference>
<feature type="domain" description="BRCT" evidence="15">
    <location>
        <begin position="610"/>
        <end position="682"/>
    </location>
</feature>
<feature type="binding site" evidence="14">
    <location>
        <position position="302"/>
    </location>
    <ligand>
        <name>NAD(+)</name>
        <dbReference type="ChEBI" id="CHEBI:57540"/>
    </ligand>
</feature>
<organism evidence="16 17">
    <name type="scientific">Candidatus Zambryskibacteria bacterium RIFCSPLOWO2_01_FULL_39_39</name>
    <dbReference type="NCBI Taxonomy" id="1802758"/>
    <lineage>
        <taxon>Bacteria</taxon>
        <taxon>Candidatus Zambryskiibacteriota</taxon>
    </lineage>
</organism>
<dbReference type="Pfam" id="PF12826">
    <property type="entry name" value="HHH_2"/>
    <property type="match status" value="1"/>
</dbReference>
<evidence type="ECO:0000256" key="8">
    <source>
        <dbReference type="ARBA" id="ARBA00022833"/>
    </source>
</evidence>
<dbReference type="Pfam" id="PF00533">
    <property type="entry name" value="BRCT"/>
    <property type="match status" value="1"/>
</dbReference>
<feature type="binding site" evidence="14">
    <location>
        <begin position="34"/>
        <end position="38"/>
    </location>
    <ligand>
        <name>NAD(+)</name>
        <dbReference type="ChEBI" id="CHEBI:57540"/>
    </ligand>
</feature>
<dbReference type="FunFam" id="3.30.470.30:FF:000001">
    <property type="entry name" value="DNA ligase"/>
    <property type="match status" value="1"/>
</dbReference>
<feature type="binding site" evidence="14">
    <location>
        <position position="326"/>
    </location>
    <ligand>
        <name>NAD(+)</name>
        <dbReference type="ChEBI" id="CHEBI:57540"/>
    </ligand>
</feature>
<dbReference type="Proteomes" id="UP000177707">
    <property type="component" value="Unassembled WGS sequence"/>
</dbReference>
<keyword evidence="14" id="KW-0464">Manganese</keyword>
<dbReference type="InterPro" id="IPR001679">
    <property type="entry name" value="DNA_ligase"/>
</dbReference>
<sequence length="682" mass="76833">MTRKEAINRVQKLCDLIEKHNHLYYVLDKPEIADAAFDSLIEELRILEENYPDLKSPTSPTQRVGGEPIKEFKKVNHKVPQWSFNDAFSEEDIKDFDARVKRMLKTETGGNTNPTYTCELKIDGLKIVFEYEKGELVRAATRGDGVVGEDVTSNIRTINSVPLRLLEPMDIIVEGEVWMGKKTLESINKEREKEGISLFANPRNVAAGTIRQLDPRIVAKRKLDSFIYDVAMLPRTVLRGGAVQGQSLATQFEELKFLERVGFKVNKNFKKVNNIEDVIKFWKEWQEKSKNQDYLIDGVVIKVNEIEYQKILGYTGKAPRFAIAFKFPAEQVTTVVEDIVLQVGRTGVLTPVAHLRPVLVAGSTVSRATLHNEDEIRRLDVRVGDTVVLQKAGDVIPDIVSVLKELRTGKEREFVWPKTVSDCGEGGEIERISGQVAWKCKNKNSFLQKKRKLYHFAGKHAFDIDGLGPKIIDQLLEAELVSTYDDFFTLKKGDLLLLERFAEKSVDNLLSAIENKRKITLPRLIISLSIPQVGEETAYLLAENFGTLLNLQNTKIENLENIEGIGPIVARSITDWFSEKQNKNLLNKLLKQVKIQKPESRSQNLGKGKLEGKTFVLTGTLKNMSRDEAKEKIRKFGGSVSGSVSKETDYIVAGENPGSKYDKAVGLGVKILTEVEFTILAK</sequence>
<dbReference type="HAMAP" id="MF_01588">
    <property type="entry name" value="DNA_ligase_A"/>
    <property type="match status" value="1"/>
</dbReference>
<comment type="similarity">
    <text evidence="13 14">Belongs to the NAD-dependent DNA ligase family. LigA subfamily.</text>
</comment>
<dbReference type="SUPFAM" id="SSF50249">
    <property type="entry name" value="Nucleic acid-binding proteins"/>
    <property type="match status" value="1"/>
</dbReference>
<keyword evidence="7 14" id="KW-0227">DNA damage</keyword>
<evidence type="ECO:0000259" key="15">
    <source>
        <dbReference type="PROSITE" id="PS50172"/>
    </source>
</evidence>
<feature type="binding site" evidence="14">
    <location>
        <position position="423"/>
    </location>
    <ligand>
        <name>Zn(2+)</name>
        <dbReference type="ChEBI" id="CHEBI:29105"/>
    </ligand>
</feature>
<evidence type="ECO:0000256" key="11">
    <source>
        <dbReference type="ARBA" id="ARBA00023204"/>
    </source>
</evidence>
<proteinExistence type="inferred from homology"/>
<dbReference type="STRING" id="1802758.A3A96_04480"/>
<dbReference type="GO" id="GO:0003911">
    <property type="term" value="F:DNA ligase (NAD+) activity"/>
    <property type="evidence" value="ECO:0007669"/>
    <property type="project" value="UniProtKB-UniRule"/>
</dbReference>
<dbReference type="NCBIfam" id="TIGR00575">
    <property type="entry name" value="dnlj"/>
    <property type="match status" value="1"/>
</dbReference>
<evidence type="ECO:0000256" key="6">
    <source>
        <dbReference type="ARBA" id="ARBA00022723"/>
    </source>
</evidence>
<keyword evidence="9 14" id="KW-0460">Magnesium</keyword>
<evidence type="ECO:0000256" key="9">
    <source>
        <dbReference type="ARBA" id="ARBA00022842"/>
    </source>
</evidence>
<evidence type="ECO:0000256" key="12">
    <source>
        <dbReference type="ARBA" id="ARBA00034005"/>
    </source>
</evidence>
<evidence type="ECO:0000256" key="5">
    <source>
        <dbReference type="ARBA" id="ARBA00022705"/>
    </source>
</evidence>
<dbReference type="Gene3D" id="3.30.470.30">
    <property type="entry name" value="DNA ligase/mRNA capping enzyme"/>
    <property type="match status" value="1"/>
</dbReference>
<evidence type="ECO:0000313" key="17">
    <source>
        <dbReference type="Proteomes" id="UP000177707"/>
    </source>
</evidence>
<dbReference type="InterPro" id="IPR013840">
    <property type="entry name" value="DNAligase_N"/>
</dbReference>
<dbReference type="InterPro" id="IPR004150">
    <property type="entry name" value="NAD_DNA_ligase_OB"/>
</dbReference>
<gene>
    <name evidence="14" type="primary">ligA</name>
    <name evidence="16" type="ORF">A3A96_04480</name>
</gene>
<dbReference type="InterPro" id="IPR010994">
    <property type="entry name" value="RuvA_2-like"/>
</dbReference>
<feature type="binding site" evidence="14">
    <location>
        <begin position="83"/>
        <end position="84"/>
    </location>
    <ligand>
        <name>NAD(+)</name>
        <dbReference type="ChEBI" id="CHEBI:57540"/>
    </ligand>
</feature>
<dbReference type="SMART" id="SM00278">
    <property type="entry name" value="HhH1"/>
    <property type="match status" value="3"/>
</dbReference>